<dbReference type="VEuPathDB" id="FungiDB:FOMG_02059"/>
<feature type="transmembrane region" description="Helical" evidence="5">
    <location>
        <begin position="20"/>
        <end position="43"/>
    </location>
</feature>
<proteinExistence type="predicted"/>
<dbReference type="VEuPathDB" id="FungiDB:FOXG_01242"/>
<organism evidence="6 7">
    <name type="scientific">Fusarium oxysporum</name>
    <name type="common">Fusarium vascular wilt</name>
    <dbReference type="NCBI Taxonomy" id="5507"/>
    <lineage>
        <taxon>Eukaryota</taxon>
        <taxon>Fungi</taxon>
        <taxon>Dikarya</taxon>
        <taxon>Ascomycota</taxon>
        <taxon>Pezizomycotina</taxon>
        <taxon>Sordariomycetes</taxon>
        <taxon>Hypocreomycetidae</taxon>
        <taxon>Hypocreales</taxon>
        <taxon>Nectriaceae</taxon>
        <taxon>Fusarium</taxon>
        <taxon>Fusarium oxysporum species complex</taxon>
    </lineage>
</organism>
<evidence type="ECO:0000256" key="2">
    <source>
        <dbReference type="ARBA" id="ARBA00022692"/>
    </source>
</evidence>
<feature type="transmembrane region" description="Helical" evidence="5">
    <location>
        <begin position="72"/>
        <end position="94"/>
    </location>
</feature>
<keyword evidence="4 5" id="KW-0472">Membrane</keyword>
<feature type="transmembrane region" description="Helical" evidence="5">
    <location>
        <begin position="149"/>
        <end position="172"/>
    </location>
</feature>
<reference evidence="7" key="1">
    <citation type="submission" date="2016-09" db="EMBL/GenBank/DDBJ databases">
        <authorList>
            <person name="Guldener U."/>
        </authorList>
    </citation>
    <scope>NUCLEOTIDE SEQUENCE [LARGE SCALE GENOMIC DNA]</scope>
    <source>
        <strain evidence="7">V64-1</strain>
    </source>
</reference>
<comment type="subcellular location">
    <subcellularLocation>
        <location evidence="1">Membrane</location>
        <topology evidence="1">Multi-pass membrane protein</topology>
    </subcellularLocation>
</comment>
<feature type="transmembrane region" description="Helical" evidence="5">
    <location>
        <begin position="106"/>
        <end position="128"/>
    </location>
</feature>
<keyword evidence="3 5" id="KW-1133">Transmembrane helix</keyword>
<dbReference type="VEuPathDB" id="FungiDB:FOC4_g10014159"/>
<dbReference type="VEuPathDB" id="FungiDB:FOZG_02045"/>
<dbReference type="PANTHER" id="PTHR31465">
    <property type="entry name" value="PROTEIN RTA1-RELATED"/>
    <property type="match status" value="1"/>
</dbReference>
<evidence type="ECO:0000256" key="1">
    <source>
        <dbReference type="ARBA" id="ARBA00004141"/>
    </source>
</evidence>
<dbReference type="Proteomes" id="UP000219369">
    <property type="component" value="Unassembled WGS sequence"/>
</dbReference>
<evidence type="ECO:0000313" key="6">
    <source>
        <dbReference type="EMBL" id="SCO78872.1"/>
    </source>
</evidence>
<accession>A0A2H3SR00</accession>
<keyword evidence="2 5" id="KW-0812">Transmembrane</keyword>
<protein>
    <submittedName>
        <fullName evidence="6">Related to RTA1 domain protein</fullName>
    </submittedName>
</protein>
<dbReference type="InterPro" id="IPR007568">
    <property type="entry name" value="RTA1"/>
</dbReference>
<feature type="transmembrane region" description="Helical" evidence="5">
    <location>
        <begin position="269"/>
        <end position="290"/>
    </location>
</feature>
<dbReference type="GO" id="GO:0016020">
    <property type="term" value="C:membrane"/>
    <property type="evidence" value="ECO:0007669"/>
    <property type="project" value="UniProtKB-SubCell"/>
</dbReference>
<dbReference type="VEuPathDB" id="FungiDB:FOC1_g10001421"/>
<evidence type="ECO:0000256" key="3">
    <source>
        <dbReference type="ARBA" id="ARBA00022989"/>
    </source>
</evidence>
<evidence type="ECO:0000256" key="5">
    <source>
        <dbReference type="SAM" id="Phobius"/>
    </source>
</evidence>
<dbReference type="OrthoDB" id="3358017at2759"/>
<sequence length="320" mass="35968">MNGGLVRRGELLPYKGDFYLWSYVPSIPAAVIFIILFLVLSAAHTWKMIHNRLWFCIPFVIGGFREHSYSLICLKLPTLISLVIVEVIGFIGRAMANKATEKLGPYIIQSVFLLIPPSLFAASIYMTLGRIIRGLGPKGESCSIVRVKWLTTLFVVGDVVSFLVQSSGAGMMAAGDDPTMGENIVIGGLVIQVLFFGLFVVAAVIFQLRYRKIGSNWRAVDSSNTASVFDWERMLMMLYATSALILIRCFFRIVEYVMGADAYPLKNEWTLYIFDALLMAAVMVIFYIWYPSRVQDFQELQNRDSADLAYVTSETHLSRS</sequence>
<dbReference type="EMBL" id="FMJY01000002">
    <property type="protein sequence ID" value="SCO78872.1"/>
    <property type="molecule type" value="Genomic_DNA"/>
</dbReference>
<evidence type="ECO:0000313" key="7">
    <source>
        <dbReference type="Proteomes" id="UP000219369"/>
    </source>
</evidence>
<gene>
    <name evidence="6" type="ORF">FRV6_03085</name>
</gene>
<dbReference type="PANTHER" id="PTHR31465:SF27">
    <property type="entry name" value="DOMAIN PROTEIN, PUTATIVE (AFU_ORTHOLOGUE AFUA_3G01030)-RELATED"/>
    <property type="match status" value="1"/>
</dbReference>
<dbReference type="VEuPathDB" id="FungiDB:FOIG_10999"/>
<dbReference type="AlphaFoldDB" id="A0A2H3SR00"/>
<feature type="transmembrane region" description="Helical" evidence="5">
    <location>
        <begin position="184"/>
        <end position="208"/>
    </location>
</feature>
<dbReference type="Pfam" id="PF04479">
    <property type="entry name" value="RTA1"/>
    <property type="match status" value="1"/>
</dbReference>
<evidence type="ECO:0000256" key="4">
    <source>
        <dbReference type="ARBA" id="ARBA00023136"/>
    </source>
</evidence>
<name>A0A2H3SR00_FUSOX</name>
<feature type="transmembrane region" description="Helical" evidence="5">
    <location>
        <begin position="237"/>
        <end position="257"/>
    </location>
</feature>
<dbReference type="VEuPathDB" id="FungiDB:HZS61_001575"/>